<dbReference type="GO" id="GO:0003700">
    <property type="term" value="F:DNA-binding transcription factor activity"/>
    <property type="evidence" value="ECO:0007669"/>
    <property type="project" value="InterPro"/>
</dbReference>
<dbReference type="InterPro" id="IPR036390">
    <property type="entry name" value="WH_DNA-bd_sf"/>
</dbReference>
<dbReference type="PROSITE" id="PS50987">
    <property type="entry name" value="HTH_ARSR_2"/>
    <property type="match status" value="1"/>
</dbReference>
<evidence type="ECO:0000256" key="1">
    <source>
        <dbReference type="ARBA" id="ARBA00023015"/>
    </source>
</evidence>
<dbReference type="InterPro" id="IPR036388">
    <property type="entry name" value="WH-like_DNA-bd_sf"/>
</dbReference>
<gene>
    <name evidence="5" type="ORF">MNBD_BACTEROID06-278</name>
</gene>
<dbReference type="SMART" id="SM00418">
    <property type="entry name" value="HTH_ARSR"/>
    <property type="match status" value="1"/>
</dbReference>
<sequence length="104" mass="11643">MSEELVNQNELEKAAFVLKTIAHPTRLAIIDYLGKVGRKSVSEISADLKLEQSLTSHHLSTMKLKGVLGSAREGKNMYYFLKLLEVTQILSCIDNCKLTFSIND</sequence>
<dbReference type="InterPro" id="IPR051011">
    <property type="entry name" value="Metal_resp_trans_reg"/>
</dbReference>
<dbReference type="PRINTS" id="PR00778">
    <property type="entry name" value="HTHARSR"/>
</dbReference>
<dbReference type="CDD" id="cd00090">
    <property type="entry name" value="HTH_ARSR"/>
    <property type="match status" value="1"/>
</dbReference>
<dbReference type="PANTHER" id="PTHR43132:SF2">
    <property type="entry name" value="ARSENICAL RESISTANCE OPERON REPRESSOR ARSR-RELATED"/>
    <property type="match status" value="1"/>
</dbReference>
<dbReference type="Gene3D" id="1.10.10.10">
    <property type="entry name" value="Winged helix-like DNA-binding domain superfamily/Winged helix DNA-binding domain"/>
    <property type="match status" value="1"/>
</dbReference>
<dbReference type="InterPro" id="IPR001845">
    <property type="entry name" value="HTH_ArsR_DNA-bd_dom"/>
</dbReference>
<dbReference type="AlphaFoldDB" id="A0A3B0V754"/>
<name>A0A3B0V754_9ZZZZ</name>
<evidence type="ECO:0000259" key="4">
    <source>
        <dbReference type="PROSITE" id="PS50987"/>
    </source>
</evidence>
<dbReference type="Pfam" id="PF01022">
    <property type="entry name" value="HTH_5"/>
    <property type="match status" value="1"/>
</dbReference>
<evidence type="ECO:0000313" key="5">
    <source>
        <dbReference type="EMBL" id="VAW27804.1"/>
    </source>
</evidence>
<protein>
    <recommendedName>
        <fullName evidence="4">HTH arsR-type domain-containing protein</fullName>
    </recommendedName>
</protein>
<keyword evidence="2" id="KW-0238">DNA-binding</keyword>
<dbReference type="InterPro" id="IPR011991">
    <property type="entry name" value="ArsR-like_HTH"/>
</dbReference>
<keyword evidence="1" id="KW-0805">Transcription regulation</keyword>
<dbReference type="SUPFAM" id="SSF46785">
    <property type="entry name" value="Winged helix' DNA-binding domain"/>
    <property type="match status" value="1"/>
</dbReference>
<evidence type="ECO:0000256" key="2">
    <source>
        <dbReference type="ARBA" id="ARBA00023125"/>
    </source>
</evidence>
<reference evidence="5" key="1">
    <citation type="submission" date="2018-06" db="EMBL/GenBank/DDBJ databases">
        <authorList>
            <person name="Zhirakovskaya E."/>
        </authorList>
    </citation>
    <scope>NUCLEOTIDE SEQUENCE</scope>
</reference>
<proteinExistence type="predicted"/>
<accession>A0A3B0V754</accession>
<dbReference type="PANTHER" id="PTHR43132">
    <property type="entry name" value="ARSENICAL RESISTANCE OPERON REPRESSOR ARSR-RELATED"/>
    <property type="match status" value="1"/>
</dbReference>
<keyword evidence="3" id="KW-0804">Transcription</keyword>
<dbReference type="EMBL" id="UOES01000307">
    <property type="protein sequence ID" value="VAW27804.1"/>
    <property type="molecule type" value="Genomic_DNA"/>
</dbReference>
<dbReference type="GO" id="GO:0003677">
    <property type="term" value="F:DNA binding"/>
    <property type="evidence" value="ECO:0007669"/>
    <property type="project" value="UniProtKB-KW"/>
</dbReference>
<feature type="domain" description="HTH arsR-type" evidence="4">
    <location>
        <begin position="6"/>
        <end position="101"/>
    </location>
</feature>
<evidence type="ECO:0000256" key="3">
    <source>
        <dbReference type="ARBA" id="ARBA00023163"/>
    </source>
</evidence>
<organism evidence="5">
    <name type="scientific">hydrothermal vent metagenome</name>
    <dbReference type="NCBI Taxonomy" id="652676"/>
    <lineage>
        <taxon>unclassified sequences</taxon>
        <taxon>metagenomes</taxon>
        <taxon>ecological metagenomes</taxon>
    </lineage>
</organism>
<dbReference type="NCBIfam" id="NF033788">
    <property type="entry name" value="HTH_metalloreg"/>
    <property type="match status" value="1"/>
</dbReference>